<dbReference type="GO" id="GO:0043138">
    <property type="term" value="F:3'-5' DNA helicase activity"/>
    <property type="evidence" value="ECO:0007669"/>
    <property type="project" value="TreeGrafter"/>
</dbReference>
<feature type="domain" description="UvrD-like helicase C-terminal" evidence="3">
    <location>
        <begin position="516"/>
        <end position="556"/>
    </location>
</feature>
<evidence type="ECO:0000256" key="1">
    <source>
        <dbReference type="SAM" id="MobiDB-lite"/>
    </source>
</evidence>
<dbReference type="OrthoDB" id="4509614at2"/>
<dbReference type="Proteomes" id="UP000313849">
    <property type="component" value="Unassembled WGS sequence"/>
</dbReference>
<dbReference type="InterPro" id="IPR000212">
    <property type="entry name" value="DNA_helicase_UvrD/REP"/>
</dbReference>
<dbReference type="GO" id="GO:0003677">
    <property type="term" value="F:DNA binding"/>
    <property type="evidence" value="ECO:0007669"/>
    <property type="project" value="InterPro"/>
</dbReference>
<dbReference type="SUPFAM" id="SSF52540">
    <property type="entry name" value="P-loop containing nucleoside triphosphate hydrolases"/>
    <property type="match status" value="1"/>
</dbReference>
<feature type="domain" description="NERD" evidence="2">
    <location>
        <begin position="30"/>
        <end position="120"/>
    </location>
</feature>
<proteinExistence type="predicted"/>
<dbReference type="PANTHER" id="PTHR11070:SF2">
    <property type="entry name" value="ATP-DEPENDENT DNA HELICASE SRS2"/>
    <property type="match status" value="1"/>
</dbReference>
<gene>
    <name evidence="4" type="ORF">FH969_03060</name>
</gene>
<accession>A0A5C5BGF9</accession>
<dbReference type="InterPro" id="IPR027417">
    <property type="entry name" value="P-loop_NTPase"/>
</dbReference>
<feature type="compositionally biased region" description="Basic and acidic residues" evidence="1">
    <location>
        <begin position="9"/>
        <end position="32"/>
    </location>
</feature>
<comment type="caution">
    <text evidence="4">The sequence shown here is derived from an EMBL/GenBank/DDBJ whole genome shotgun (WGS) entry which is preliminary data.</text>
</comment>
<organism evidence="4 5">
    <name type="scientific">Miniimonas arenae</name>
    <dbReference type="NCBI Taxonomy" id="676201"/>
    <lineage>
        <taxon>Bacteria</taxon>
        <taxon>Bacillati</taxon>
        <taxon>Actinomycetota</taxon>
        <taxon>Actinomycetes</taxon>
        <taxon>Micrococcales</taxon>
        <taxon>Beutenbergiaceae</taxon>
        <taxon>Miniimonas</taxon>
    </lineage>
</organism>
<sequence length="586" mass="63812">MPEPGGGRTDARGATDDAAVRTREQQRRESGARAELAVARSLTATLPEGSVVLRNVNLVVDGEQSEADVLAVVPGLGLAVVEVKSGNVRLTDGEWRQGGRAIDPVRQARRTMHAARRYLHERDAITFRRLRATYLLALPGSRIPETFRAPDVTRRMILDSGDLLEGRAGERLVAALTRDADGDRVPDAALVATIAASFAPSLPGQADLLAAAEEQDLLAEQLTADQARVLDLARAMPRLQIVGGAGSGKTWLALEQARRLSAQGRRVALLCYSRGLGRYLQRTTSAWRRDRPAWVGLFHELPVEWGATPGRDDDPEDWETRLPRDLATLAATRDPADLFDAIVVDEAQDFGDEWWPALLRCLRDPGTGGLTVFSDESQRVFARDGRAPIELATLTLEENLRSTREIARTFGSYGDGVVRPAGAHGAPVRLVEAGDAEAIASDDRALRRAAADEVLAAADDAVEALVEEGWIPGDIALLCTGSRHPEQVNTVELRGHTAYWDDALDGVDVFYGHVLNFKGLERRVVVLAVNGVRDLDRARHMLYTGMSRARSLLVVVGPRAFVERVGGEAAVHRLREATPWPVRVCD</sequence>
<evidence type="ECO:0000313" key="5">
    <source>
        <dbReference type="Proteomes" id="UP000313849"/>
    </source>
</evidence>
<dbReference type="RefSeq" id="WP_139986026.1">
    <property type="nucleotide sequence ID" value="NZ_VENP01000006.1"/>
</dbReference>
<dbReference type="GO" id="GO:0000725">
    <property type="term" value="P:recombinational repair"/>
    <property type="evidence" value="ECO:0007669"/>
    <property type="project" value="TreeGrafter"/>
</dbReference>
<evidence type="ECO:0000313" key="4">
    <source>
        <dbReference type="EMBL" id="TNU76525.1"/>
    </source>
</evidence>
<feature type="region of interest" description="Disordered" evidence="1">
    <location>
        <begin position="1"/>
        <end position="34"/>
    </location>
</feature>
<dbReference type="PANTHER" id="PTHR11070">
    <property type="entry name" value="UVRD / RECB / PCRA DNA HELICASE FAMILY MEMBER"/>
    <property type="match status" value="1"/>
</dbReference>
<name>A0A5C5BGF9_9MICO</name>
<dbReference type="Gene3D" id="3.40.50.300">
    <property type="entry name" value="P-loop containing nucleotide triphosphate hydrolases"/>
    <property type="match status" value="2"/>
</dbReference>
<reference evidence="4 5" key="1">
    <citation type="submission" date="2019-06" db="EMBL/GenBank/DDBJ databases">
        <title>Draft genome sequence of Miniimonas arenae KCTC 19750T isolated from sea sand.</title>
        <authorList>
            <person name="Park S.-J."/>
        </authorList>
    </citation>
    <scope>NUCLEOTIDE SEQUENCE [LARGE SCALE GENOMIC DNA]</scope>
    <source>
        <strain evidence="4 5">KCTC 19750</strain>
    </source>
</reference>
<dbReference type="InterPro" id="IPR027785">
    <property type="entry name" value="UvrD-like_helicase_C"/>
</dbReference>
<dbReference type="AlphaFoldDB" id="A0A5C5BGF9"/>
<evidence type="ECO:0000259" key="2">
    <source>
        <dbReference type="Pfam" id="PF08378"/>
    </source>
</evidence>
<dbReference type="GO" id="GO:0005524">
    <property type="term" value="F:ATP binding"/>
    <property type="evidence" value="ECO:0007669"/>
    <property type="project" value="InterPro"/>
</dbReference>
<evidence type="ECO:0000259" key="3">
    <source>
        <dbReference type="Pfam" id="PF13538"/>
    </source>
</evidence>
<protein>
    <submittedName>
        <fullName evidence="4">NERD nuclease</fullName>
    </submittedName>
</protein>
<dbReference type="InterPro" id="IPR011528">
    <property type="entry name" value="NERD"/>
</dbReference>
<dbReference type="EMBL" id="VENP01000006">
    <property type="protein sequence ID" value="TNU76525.1"/>
    <property type="molecule type" value="Genomic_DNA"/>
</dbReference>
<keyword evidence="5" id="KW-1185">Reference proteome</keyword>
<dbReference type="Pfam" id="PF13538">
    <property type="entry name" value="UvrD_C_2"/>
    <property type="match status" value="1"/>
</dbReference>
<dbReference type="Pfam" id="PF08378">
    <property type="entry name" value="NERD"/>
    <property type="match status" value="1"/>
</dbReference>